<keyword evidence="3 4" id="KW-0535">Nitrogen fixation</keyword>
<accession>A0A1Z4MX39</accession>
<evidence type="ECO:0000256" key="2">
    <source>
        <dbReference type="ARBA" id="ARBA00008351"/>
    </source>
</evidence>
<evidence type="ECO:0000313" key="6">
    <source>
        <dbReference type="Proteomes" id="UP000218785"/>
    </source>
</evidence>
<evidence type="ECO:0000256" key="1">
    <source>
        <dbReference type="ARBA" id="ARBA00002247"/>
    </source>
</evidence>
<dbReference type="GO" id="GO:0009399">
    <property type="term" value="P:nitrogen fixation"/>
    <property type="evidence" value="ECO:0007669"/>
    <property type="project" value="UniProtKB-UniRule"/>
</dbReference>
<organism evidence="5 6">
    <name type="scientific">Tolypothrix tenuis PCC 7101</name>
    <dbReference type="NCBI Taxonomy" id="231146"/>
    <lineage>
        <taxon>Bacteria</taxon>
        <taxon>Bacillati</taxon>
        <taxon>Cyanobacteriota</taxon>
        <taxon>Cyanophyceae</taxon>
        <taxon>Nostocales</taxon>
        <taxon>Tolypothrichaceae</taxon>
        <taxon>Tolypothrix</taxon>
    </lineage>
</organism>
<gene>
    <name evidence="4" type="primary">nifW</name>
    <name evidence="5" type="ORF">NIES37_19580</name>
</gene>
<dbReference type="Proteomes" id="UP000218785">
    <property type="component" value="Chromosome"/>
</dbReference>
<dbReference type="AlphaFoldDB" id="A0A1Z4MX39"/>
<dbReference type="Pfam" id="PF03206">
    <property type="entry name" value="NifW"/>
    <property type="match status" value="1"/>
</dbReference>
<dbReference type="HAMAP" id="MF_00529">
    <property type="entry name" value="NifW"/>
    <property type="match status" value="1"/>
</dbReference>
<comment type="function">
    <text evidence="1 4">May protect the nitrogenase Fe-Mo protein from oxidative damage.</text>
</comment>
<evidence type="ECO:0000256" key="4">
    <source>
        <dbReference type="HAMAP-Rule" id="MF_00529"/>
    </source>
</evidence>
<name>A0A1Z4MX39_9CYAN</name>
<protein>
    <recommendedName>
        <fullName evidence="4">Nitrogenase-stabilizing/protective protein NifW</fullName>
    </recommendedName>
</protein>
<sequence>MTWDVEQFNQLVNAEEYFEFFQLPYDPKVVQVNRLHILKRFSQSIQEIDAHNSELSQAEKLDLYCTALQQAYEVFLSSTPLEQKLFKVFKQKPNNIVMLTEIATS</sequence>
<dbReference type="EMBL" id="AP018248">
    <property type="protein sequence ID" value="BAY98010.1"/>
    <property type="molecule type" value="Genomic_DNA"/>
</dbReference>
<comment type="subunit">
    <text evidence="4">Homotrimer; associates with NifD.</text>
</comment>
<comment type="similarity">
    <text evidence="2 4">Belongs to the NifW family.</text>
</comment>
<evidence type="ECO:0000313" key="5">
    <source>
        <dbReference type="EMBL" id="BAY98010.1"/>
    </source>
</evidence>
<dbReference type="RefSeq" id="WP_096575104.1">
    <property type="nucleotide sequence ID" value="NZ_CAWNJS010000001.1"/>
</dbReference>
<proteinExistence type="inferred from homology"/>
<keyword evidence="6" id="KW-1185">Reference proteome</keyword>
<dbReference type="KEGG" id="ttq:NIES37_19580"/>
<reference evidence="5 6" key="1">
    <citation type="submission" date="2017-06" db="EMBL/GenBank/DDBJ databases">
        <title>Genome sequencing of cyanobaciteial culture collection at National Institute for Environmental Studies (NIES).</title>
        <authorList>
            <person name="Hirose Y."/>
            <person name="Shimura Y."/>
            <person name="Fujisawa T."/>
            <person name="Nakamura Y."/>
            <person name="Kawachi M."/>
        </authorList>
    </citation>
    <scope>NUCLEOTIDE SEQUENCE [LARGE SCALE GENOMIC DNA]</scope>
    <source>
        <strain evidence="5 6">NIES-37</strain>
    </source>
</reference>
<dbReference type="PIRSF" id="PIRSF005790">
    <property type="entry name" value="NifW"/>
    <property type="match status" value="1"/>
</dbReference>
<dbReference type="NCBIfam" id="NF010702">
    <property type="entry name" value="PRK14102.1"/>
    <property type="match status" value="1"/>
</dbReference>
<dbReference type="InterPro" id="IPR004893">
    <property type="entry name" value="NifW"/>
</dbReference>
<evidence type="ECO:0000256" key="3">
    <source>
        <dbReference type="ARBA" id="ARBA00023231"/>
    </source>
</evidence>